<dbReference type="PANTHER" id="PTHR15462:SF17">
    <property type="entry name" value="INACTIVE SERINE PROTEASE 35"/>
    <property type="match status" value="1"/>
</dbReference>
<evidence type="ECO:0000256" key="6">
    <source>
        <dbReference type="SAM" id="MobiDB-lite"/>
    </source>
</evidence>
<dbReference type="InterPro" id="IPR043504">
    <property type="entry name" value="Peptidase_S1_PA_chymotrypsin"/>
</dbReference>
<evidence type="ECO:0000256" key="3">
    <source>
        <dbReference type="ARBA" id="ARBA00022729"/>
    </source>
</evidence>
<feature type="compositionally biased region" description="Basic and acidic residues" evidence="6">
    <location>
        <begin position="284"/>
        <end position="293"/>
    </location>
</feature>
<evidence type="ECO:0000313" key="8">
    <source>
        <dbReference type="EMBL" id="ROL47031.1"/>
    </source>
</evidence>
<dbReference type="GO" id="GO:0005576">
    <property type="term" value="C:extracellular region"/>
    <property type="evidence" value="ECO:0007669"/>
    <property type="project" value="UniProtKB-SubCell"/>
</dbReference>
<dbReference type="AlphaFoldDB" id="A0A3N0YM97"/>
<feature type="region of interest" description="Disordered" evidence="6">
    <location>
        <begin position="270"/>
        <end position="330"/>
    </location>
</feature>
<evidence type="ECO:0000256" key="5">
    <source>
        <dbReference type="ARBA" id="ARBA00040309"/>
    </source>
</evidence>
<comment type="subcellular location">
    <subcellularLocation>
        <location evidence="1">Secreted</location>
    </subcellularLocation>
</comment>
<dbReference type="Pfam" id="PF00089">
    <property type="entry name" value="Trypsin"/>
    <property type="match status" value="1"/>
</dbReference>
<gene>
    <name evidence="8" type="ORF">DPX16_20683</name>
</gene>
<evidence type="ECO:0000256" key="2">
    <source>
        <dbReference type="ARBA" id="ARBA00022525"/>
    </source>
</evidence>
<dbReference type="GO" id="GO:0004252">
    <property type="term" value="F:serine-type endopeptidase activity"/>
    <property type="evidence" value="ECO:0007669"/>
    <property type="project" value="InterPro"/>
</dbReference>
<keyword evidence="2" id="KW-0964">Secreted</keyword>
<dbReference type="GO" id="GO:0006508">
    <property type="term" value="P:proteolysis"/>
    <property type="evidence" value="ECO:0007669"/>
    <property type="project" value="UniProtKB-KW"/>
</dbReference>
<comment type="caution">
    <text evidence="8">The sequence shown here is derived from an EMBL/GenBank/DDBJ whole genome shotgun (WGS) entry which is preliminary data.</text>
</comment>
<keyword evidence="8" id="KW-0645">Protease</keyword>
<keyword evidence="3" id="KW-0732">Signal</keyword>
<sequence>MDSIRPLKVCCGIWHRDLSSRSFKSFKLRVSCITAERALLLNTFIRSVTEESTAAQFSSLSIKFEGEKRKMASLWFSLTTLAVAVSLVSTVSTGASIPNNEDDCHLTPMKVPVILDESTVRLQSPEFTADDLSEPGVMCGIECQQKLPEPRPAELERLLSYETFYENGTRIFTKIKLEGVTELRNTSSSVVCKTGHLKRRKRQVYGMDGRFVITDKHFTTNYPFSASVKLSTGCSGILVSPRHVLTSAHCVHNGQDYLKGTKRLRVGIMKLRSKRRGGRQRGGRRGEKRRESEAGNEGDVATEVQVREHRRKRKNRFRRETDSDQSRQPAFRWTRVKRTQVPTGWMRRAGEEVSADYDYALLELKRPHKMKFMELGVVPVIKDIPAGRIHFSGFDNDQLGKVVYRFCSVLEESNDLMYQYCDAQKGSSGAGVYVRLRDQAGKGKWKRKVIGVFSGHQWVDVDGIQKDYNVAVRITPSKYAQICHWIHGDASQCALA</sequence>
<dbReference type="EMBL" id="RJVU01036174">
    <property type="protein sequence ID" value="ROL47031.1"/>
    <property type="molecule type" value="Genomic_DNA"/>
</dbReference>
<dbReference type="Gene3D" id="2.40.10.10">
    <property type="entry name" value="Trypsin-like serine proteases"/>
    <property type="match status" value="1"/>
</dbReference>
<keyword evidence="9" id="KW-1185">Reference proteome</keyword>
<dbReference type="InterPro" id="IPR050966">
    <property type="entry name" value="Glutamyl_endopeptidase"/>
</dbReference>
<dbReference type="Proteomes" id="UP000281406">
    <property type="component" value="Unassembled WGS sequence"/>
</dbReference>
<keyword evidence="8" id="KW-0378">Hydrolase</keyword>
<proteinExistence type="predicted"/>
<dbReference type="OrthoDB" id="10037376at2759"/>
<organism evidence="8 9">
    <name type="scientific">Anabarilius grahami</name>
    <name type="common">Kanglang fish</name>
    <name type="synonym">Barilius grahami</name>
    <dbReference type="NCBI Taxonomy" id="495550"/>
    <lineage>
        <taxon>Eukaryota</taxon>
        <taxon>Metazoa</taxon>
        <taxon>Chordata</taxon>
        <taxon>Craniata</taxon>
        <taxon>Vertebrata</taxon>
        <taxon>Euteleostomi</taxon>
        <taxon>Actinopterygii</taxon>
        <taxon>Neopterygii</taxon>
        <taxon>Teleostei</taxon>
        <taxon>Ostariophysi</taxon>
        <taxon>Cypriniformes</taxon>
        <taxon>Xenocyprididae</taxon>
        <taxon>Xenocypridinae</taxon>
        <taxon>Xenocypridinae incertae sedis</taxon>
        <taxon>Anabarilius</taxon>
    </lineage>
</organism>
<accession>A0A3N0YM97</accession>
<reference evidence="8 9" key="1">
    <citation type="submission" date="2018-10" db="EMBL/GenBank/DDBJ databases">
        <title>Genome assembly for a Yunnan-Guizhou Plateau 3E fish, Anabarilius grahami (Regan), and its evolutionary and genetic applications.</title>
        <authorList>
            <person name="Jiang W."/>
        </authorList>
    </citation>
    <scope>NUCLEOTIDE SEQUENCE [LARGE SCALE GENOMIC DNA]</scope>
    <source>
        <strain evidence="8">AG-KIZ</strain>
        <tissue evidence="8">Muscle</tissue>
    </source>
</reference>
<name>A0A3N0YM97_ANAGA</name>
<dbReference type="PANTHER" id="PTHR15462">
    <property type="entry name" value="SERINE PROTEASE"/>
    <property type="match status" value="1"/>
</dbReference>
<evidence type="ECO:0000256" key="4">
    <source>
        <dbReference type="ARBA" id="ARBA00023180"/>
    </source>
</evidence>
<feature type="compositionally biased region" description="Basic residues" evidence="6">
    <location>
        <begin position="270"/>
        <end position="283"/>
    </location>
</feature>
<evidence type="ECO:0000259" key="7">
    <source>
        <dbReference type="SMART" id="SM00020"/>
    </source>
</evidence>
<dbReference type="InterPro" id="IPR001254">
    <property type="entry name" value="Trypsin_dom"/>
</dbReference>
<feature type="domain" description="Peptidase S1" evidence="7">
    <location>
        <begin position="212"/>
        <end position="486"/>
    </location>
</feature>
<evidence type="ECO:0000313" key="9">
    <source>
        <dbReference type="Proteomes" id="UP000281406"/>
    </source>
</evidence>
<evidence type="ECO:0000256" key="1">
    <source>
        <dbReference type="ARBA" id="ARBA00004613"/>
    </source>
</evidence>
<protein>
    <recommendedName>
        <fullName evidence="5">Inactive serine protease 35</fullName>
    </recommendedName>
</protein>
<keyword evidence="4" id="KW-0325">Glycoprotein</keyword>
<dbReference type="SMART" id="SM00020">
    <property type="entry name" value="Tryp_SPc"/>
    <property type="match status" value="1"/>
</dbReference>
<dbReference type="SUPFAM" id="SSF50494">
    <property type="entry name" value="Trypsin-like serine proteases"/>
    <property type="match status" value="1"/>
</dbReference>
<dbReference type="InterPro" id="IPR009003">
    <property type="entry name" value="Peptidase_S1_PA"/>
</dbReference>
<feature type="compositionally biased region" description="Basic residues" evidence="6">
    <location>
        <begin position="308"/>
        <end position="317"/>
    </location>
</feature>